<sequence length="179" mass="19742">MFKVHSNCSSECYLCTTADQSTASNCTADLLDRLASCLKEMKCLLKDLKMAFKIIPGISELVDSLNLHLQRFAASSTWEIHARGDFNSENLSAYEGALAYLHDTLNSATNNLRKIPDPARKDLADRLQVEADCFKSHPAPGQIVILVQELLTVMASVAPPSHDDDGNSKRTVIFKTGWL</sequence>
<proteinExistence type="predicted"/>
<dbReference type="AlphaFoldDB" id="A0A3N4ISR3"/>
<evidence type="ECO:0000313" key="2">
    <source>
        <dbReference type="Proteomes" id="UP000275078"/>
    </source>
</evidence>
<gene>
    <name evidence="1" type="ORF">BJ508DRAFT_320771</name>
</gene>
<accession>A0A3N4ISR3</accession>
<evidence type="ECO:0000313" key="1">
    <source>
        <dbReference type="EMBL" id="RPA87778.1"/>
    </source>
</evidence>
<name>A0A3N4ISR3_ASCIM</name>
<keyword evidence="2" id="KW-1185">Reference proteome</keyword>
<protein>
    <submittedName>
        <fullName evidence="1">Uncharacterized protein</fullName>
    </submittedName>
</protein>
<organism evidence="1 2">
    <name type="scientific">Ascobolus immersus RN42</name>
    <dbReference type="NCBI Taxonomy" id="1160509"/>
    <lineage>
        <taxon>Eukaryota</taxon>
        <taxon>Fungi</taxon>
        <taxon>Dikarya</taxon>
        <taxon>Ascomycota</taxon>
        <taxon>Pezizomycotina</taxon>
        <taxon>Pezizomycetes</taxon>
        <taxon>Pezizales</taxon>
        <taxon>Ascobolaceae</taxon>
        <taxon>Ascobolus</taxon>
    </lineage>
</organism>
<dbReference type="Proteomes" id="UP000275078">
    <property type="component" value="Unassembled WGS sequence"/>
</dbReference>
<reference evidence="1 2" key="1">
    <citation type="journal article" date="2018" name="Nat. Ecol. Evol.">
        <title>Pezizomycetes genomes reveal the molecular basis of ectomycorrhizal truffle lifestyle.</title>
        <authorList>
            <person name="Murat C."/>
            <person name="Payen T."/>
            <person name="Noel B."/>
            <person name="Kuo A."/>
            <person name="Morin E."/>
            <person name="Chen J."/>
            <person name="Kohler A."/>
            <person name="Krizsan K."/>
            <person name="Balestrini R."/>
            <person name="Da Silva C."/>
            <person name="Montanini B."/>
            <person name="Hainaut M."/>
            <person name="Levati E."/>
            <person name="Barry K.W."/>
            <person name="Belfiori B."/>
            <person name="Cichocki N."/>
            <person name="Clum A."/>
            <person name="Dockter R.B."/>
            <person name="Fauchery L."/>
            <person name="Guy J."/>
            <person name="Iotti M."/>
            <person name="Le Tacon F."/>
            <person name="Lindquist E.A."/>
            <person name="Lipzen A."/>
            <person name="Malagnac F."/>
            <person name="Mello A."/>
            <person name="Molinier V."/>
            <person name="Miyauchi S."/>
            <person name="Poulain J."/>
            <person name="Riccioni C."/>
            <person name="Rubini A."/>
            <person name="Sitrit Y."/>
            <person name="Splivallo R."/>
            <person name="Traeger S."/>
            <person name="Wang M."/>
            <person name="Zifcakova L."/>
            <person name="Wipf D."/>
            <person name="Zambonelli A."/>
            <person name="Paolocci F."/>
            <person name="Nowrousian M."/>
            <person name="Ottonello S."/>
            <person name="Baldrian P."/>
            <person name="Spatafora J.W."/>
            <person name="Henrissat B."/>
            <person name="Nagy L.G."/>
            <person name="Aury J.M."/>
            <person name="Wincker P."/>
            <person name="Grigoriev I.V."/>
            <person name="Bonfante P."/>
            <person name="Martin F.M."/>
        </authorList>
    </citation>
    <scope>NUCLEOTIDE SEQUENCE [LARGE SCALE GENOMIC DNA]</scope>
    <source>
        <strain evidence="1 2">RN42</strain>
    </source>
</reference>
<dbReference type="EMBL" id="ML119646">
    <property type="protein sequence ID" value="RPA87778.1"/>
    <property type="molecule type" value="Genomic_DNA"/>
</dbReference>